<gene>
    <name evidence="1" type="ORF">N7532_002858</name>
</gene>
<accession>A0A9W9G185</accession>
<dbReference type="RefSeq" id="XP_056478324.1">
    <property type="nucleotide sequence ID" value="XM_056615352.1"/>
</dbReference>
<reference evidence="1" key="2">
    <citation type="journal article" date="2023" name="IMA Fungus">
        <title>Comparative genomic study of the Penicillium genus elucidates a diverse pangenome and 15 lateral gene transfer events.</title>
        <authorList>
            <person name="Petersen C."/>
            <person name="Sorensen T."/>
            <person name="Nielsen M.R."/>
            <person name="Sondergaard T.E."/>
            <person name="Sorensen J.L."/>
            <person name="Fitzpatrick D.A."/>
            <person name="Frisvad J.C."/>
            <person name="Nielsen K.L."/>
        </authorList>
    </citation>
    <scope>NUCLEOTIDE SEQUENCE</scope>
    <source>
        <strain evidence="1">IBT 30761</strain>
    </source>
</reference>
<dbReference type="GeneID" id="81354331"/>
<proteinExistence type="predicted"/>
<organism evidence="1 2">
    <name type="scientific">Penicillium argentinense</name>
    <dbReference type="NCBI Taxonomy" id="1131581"/>
    <lineage>
        <taxon>Eukaryota</taxon>
        <taxon>Fungi</taxon>
        <taxon>Dikarya</taxon>
        <taxon>Ascomycota</taxon>
        <taxon>Pezizomycotina</taxon>
        <taxon>Eurotiomycetes</taxon>
        <taxon>Eurotiomycetidae</taxon>
        <taxon>Eurotiales</taxon>
        <taxon>Aspergillaceae</taxon>
        <taxon>Penicillium</taxon>
    </lineage>
</organism>
<keyword evidence="2" id="KW-1185">Reference proteome</keyword>
<evidence type="ECO:0000313" key="2">
    <source>
        <dbReference type="Proteomes" id="UP001149074"/>
    </source>
</evidence>
<protein>
    <submittedName>
        <fullName evidence="1">Uncharacterized protein</fullName>
    </submittedName>
</protein>
<dbReference type="Proteomes" id="UP001149074">
    <property type="component" value="Unassembled WGS sequence"/>
</dbReference>
<comment type="caution">
    <text evidence="1">The sequence shown here is derived from an EMBL/GenBank/DDBJ whole genome shotgun (WGS) entry which is preliminary data.</text>
</comment>
<sequence>MVRGRSARADDAPSWFDEGQMEMSIFYLKPDILQSLHARFDPPQPPCRVAVFVIDRHFPSPTNGVAGAGTETQGQHNRNWGTRQFTVINNAPGPPEGHRMIFSAIAPVRILSRSASIAREKRGKGESRVGVMYRHPGYISMPHQIHYRRIRIPAGDWSYIQPESELRLAELLTGQIWNGLTTTNGTICKPSIESTGGSGALTQVDRTLVPCHRSFQARCSDPEDKQTGLASNGKVAFARLRSFRGPLSPRSVAVALGKVLNANQ</sequence>
<dbReference type="EMBL" id="JAPQKI010000003">
    <property type="protein sequence ID" value="KAJ5110213.1"/>
    <property type="molecule type" value="Genomic_DNA"/>
</dbReference>
<reference evidence="1" key="1">
    <citation type="submission" date="2022-11" db="EMBL/GenBank/DDBJ databases">
        <authorList>
            <person name="Petersen C."/>
        </authorList>
    </citation>
    <scope>NUCLEOTIDE SEQUENCE</scope>
    <source>
        <strain evidence="1">IBT 30761</strain>
    </source>
</reference>
<evidence type="ECO:0000313" key="1">
    <source>
        <dbReference type="EMBL" id="KAJ5110213.1"/>
    </source>
</evidence>
<dbReference type="AlphaFoldDB" id="A0A9W9G185"/>
<name>A0A9W9G185_9EURO</name>